<dbReference type="GO" id="GO:0016757">
    <property type="term" value="F:glycosyltransferase activity"/>
    <property type="evidence" value="ECO:0007669"/>
    <property type="project" value="UniProtKB-KW"/>
</dbReference>
<name>A0A1M7DAI9_9RHOB</name>
<evidence type="ECO:0000256" key="2">
    <source>
        <dbReference type="ARBA" id="ARBA00022679"/>
    </source>
</evidence>
<dbReference type="Pfam" id="PF13579">
    <property type="entry name" value="Glyco_trans_4_4"/>
    <property type="match status" value="1"/>
</dbReference>
<reference evidence="5" key="1">
    <citation type="submission" date="2016-11" db="EMBL/GenBank/DDBJ databases">
        <authorList>
            <person name="Varghese N."/>
            <person name="Submissions S."/>
        </authorList>
    </citation>
    <scope>NUCLEOTIDE SEQUENCE [LARGE SCALE GENOMIC DNA]</scope>
    <source>
        <strain evidence="5">DSM 6637</strain>
    </source>
</reference>
<keyword evidence="1" id="KW-0328">Glycosyltransferase</keyword>
<dbReference type="PANTHER" id="PTHR12526">
    <property type="entry name" value="GLYCOSYLTRANSFERASE"/>
    <property type="match status" value="1"/>
</dbReference>
<keyword evidence="5" id="KW-1185">Reference proteome</keyword>
<evidence type="ECO:0000313" key="4">
    <source>
        <dbReference type="EMBL" id="SHL76531.1"/>
    </source>
</evidence>
<dbReference type="SUPFAM" id="SSF53756">
    <property type="entry name" value="UDP-Glycosyltransferase/glycogen phosphorylase"/>
    <property type="match status" value="1"/>
</dbReference>
<dbReference type="InterPro" id="IPR028098">
    <property type="entry name" value="Glyco_trans_4-like_N"/>
</dbReference>
<dbReference type="Gene3D" id="3.40.50.2000">
    <property type="entry name" value="Glycogen Phosphorylase B"/>
    <property type="match status" value="2"/>
</dbReference>
<protein>
    <submittedName>
        <fullName evidence="4">Glycosyltransferase involved in cell wall bisynthesis</fullName>
    </submittedName>
</protein>
<dbReference type="STRING" id="53463.SAMN05444389_101243"/>
<dbReference type="PANTHER" id="PTHR12526:SF510">
    <property type="entry name" value="D-INOSITOL 3-PHOSPHATE GLYCOSYLTRANSFERASE"/>
    <property type="match status" value="1"/>
</dbReference>
<dbReference type="RefSeq" id="WP_073060704.1">
    <property type="nucleotide sequence ID" value="NZ_FRCK01000001.1"/>
</dbReference>
<evidence type="ECO:0000313" key="5">
    <source>
        <dbReference type="Proteomes" id="UP000184444"/>
    </source>
</evidence>
<organism evidence="4 5">
    <name type="scientific">Paracoccus solventivorans</name>
    <dbReference type="NCBI Taxonomy" id="53463"/>
    <lineage>
        <taxon>Bacteria</taxon>
        <taxon>Pseudomonadati</taxon>
        <taxon>Pseudomonadota</taxon>
        <taxon>Alphaproteobacteria</taxon>
        <taxon>Rhodobacterales</taxon>
        <taxon>Paracoccaceae</taxon>
        <taxon>Paracoccus</taxon>
    </lineage>
</organism>
<feature type="domain" description="Glycosyltransferase subfamily 4-like N-terminal" evidence="3">
    <location>
        <begin position="21"/>
        <end position="194"/>
    </location>
</feature>
<evidence type="ECO:0000259" key="3">
    <source>
        <dbReference type="Pfam" id="PF13579"/>
    </source>
</evidence>
<evidence type="ECO:0000256" key="1">
    <source>
        <dbReference type="ARBA" id="ARBA00022676"/>
    </source>
</evidence>
<dbReference type="OrthoDB" id="9783380at2"/>
<keyword evidence="2 4" id="KW-0808">Transferase</keyword>
<dbReference type="EMBL" id="FRCK01000001">
    <property type="protein sequence ID" value="SHL76531.1"/>
    <property type="molecule type" value="Genomic_DNA"/>
</dbReference>
<sequence length="408" mass="45321">MTPTLYLTRNGLLEPLGQSQVMAYLRGLSRDHAITLITYEKDEDRADSARMAAARAECEALGIRWLPQRFQPQPKVIAPALSMLRMVWLVRREVRARRVRLIHARSYIPAAVAMAVSRMTGVPFIFDMRALWPEELITAGRLRRGSFLHRRIVAAERICLRRAAGVVSLTHAAAEHLRRIYPEELKDQRLVVIPTCADLDRFGPAASPPPRRVIGCLGTMLSGWFRVDWLRAFLEAGLRRDPTLEIELTTRDDPGRLREVLGPELAERLVIAPARPDEVPSVLQDQFASVMFFTDGLGKVGSSPTRMGEILGCGLPVVANEGVGDVARIIREYRVGILVRSAAPQDMETAWVELEALLTDPDLAARCRSAAEAVFSLSAGTDSYRRLYADILGGKPGNVAEDHQECAD</sequence>
<proteinExistence type="predicted"/>
<gene>
    <name evidence="4" type="ORF">SAMN05444389_101243</name>
</gene>
<dbReference type="AlphaFoldDB" id="A0A1M7DAI9"/>
<dbReference type="Proteomes" id="UP000184444">
    <property type="component" value="Unassembled WGS sequence"/>
</dbReference>
<accession>A0A1M7DAI9</accession>